<reference evidence="1 2" key="1">
    <citation type="submission" date="2020-06" db="EMBL/GenBank/DDBJ databases">
        <authorList>
            <person name="Chuat V."/>
        </authorList>
    </citation>
    <scope>NUCLEOTIDE SEQUENCE [LARGE SCALE GENOMIC DNA]</scope>
    <source>
        <strain evidence="1">STH_CIRM_1046</strain>
    </source>
</reference>
<accession>A0AAU9H7E3</accession>
<evidence type="ECO:0000313" key="2">
    <source>
        <dbReference type="Proteomes" id="UP000509120"/>
    </source>
</evidence>
<organism evidence="1 2">
    <name type="scientific">Streptococcus thermophilus</name>
    <dbReference type="NCBI Taxonomy" id="1308"/>
    <lineage>
        <taxon>Bacteria</taxon>
        <taxon>Bacillati</taxon>
        <taxon>Bacillota</taxon>
        <taxon>Bacilli</taxon>
        <taxon>Lactobacillales</taxon>
        <taxon>Streptococcaceae</taxon>
        <taxon>Streptococcus</taxon>
    </lineage>
</organism>
<sequence length="56" mass="6526">MVAFHYSSIIPTVVLPTTEIIEPFIPFCVYTTYFTLPNNLVLSYILEIFNNHRKGF</sequence>
<gene>
    <name evidence="1" type="ORF">STHERMO_1207</name>
</gene>
<dbReference type="EMBL" id="LR822030">
    <property type="protein sequence ID" value="CAD0155929.1"/>
    <property type="molecule type" value="Genomic_DNA"/>
</dbReference>
<dbReference type="Proteomes" id="UP000509120">
    <property type="component" value="Chromosome"/>
</dbReference>
<dbReference type="AlphaFoldDB" id="A0AAU9H7E3"/>
<evidence type="ECO:0000313" key="1">
    <source>
        <dbReference type="EMBL" id="CAD0155929.1"/>
    </source>
</evidence>
<protein>
    <submittedName>
        <fullName evidence="1">Uncharacterized protein</fullName>
    </submittedName>
</protein>
<proteinExistence type="predicted"/>
<name>A0AAU9H7E3_STRTR</name>